<accession>A0ABX0TR52</accession>
<dbReference type="RefSeq" id="WP_167071178.1">
    <property type="nucleotide sequence ID" value="NZ_JAAOZC010000001.1"/>
</dbReference>
<evidence type="ECO:0000259" key="11">
    <source>
        <dbReference type="Pfam" id="PF00593"/>
    </source>
</evidence>
<keyword evidence="9" id="KW-0472">Membrane</keyword>
<comment type="subcellular location">
    <subcellularLocation>
        <location evidence="1">Cell outer membrane</location>
        <topology evidence="1">Multi-pass membrane protein</topology>
    </subcellularLocation>
</comment>
<dbReference type="PANTHER" id="PTHR32552:SF81">
    <property type="entry name" value="TONB-DEPENDENT OUTER MEMBRANE RECEPTOR"/>
    <property type="match status" value="1"/>
</dbReference>
<name>A0ABX0TR52_9SPHN</name>
<dbReference type="PROSITE" id="PS01156">
    <property type="entry name" value="TONB_DEPENDENT_REC_2"/>
    <property type="match status" value="1"/>
</dbReference>
<evidence type="ECO:0000256" key="1">
    <source>
        <dbReference type="ARBA" id="ARBA00004571"/>
    </source>
</evidence>
<reference evidence="12 13" key="1">
    <citation type="submission" date="2020-03" db="EMBL/GenBank/DDBJ databases">
        <title>Genomic Encyclopedia of Type Strains, Phase III (KMG-III): the genomes of soil and plant-associated and newly described type strains.</title>
        <authorList>
            <person name="Whitman W."/>
        </authorList>
    </citation>
    <scope>NUCLEOTIDE SEQUENCE [LARGE SCALE GENOMIC DNA]</scope>
    <source>
        <strain evidence="12 13">CECT 8804</strain>
    </source>
</reference>
<dbReference type="Proteomes" id="UP000727456">
    <property type="component" value="Unassembled WGS sequence"/>
</dbReference>
<keyword evidence="13" id="KW-1185">Reference proteome</keyword>
<keyword evidence="8" id="KW-0798">TonB box</keyword>
<keyword evidence="4" id="KW-0410">Iron transport</keyword>
<dbReference type="SUPFAM" id="SSF56935">
    <property type="entry name" value="Porins"/>
    <property type="match status" value="1"/>
</dbReference>
<dbReference type="InterPro" id="IPR010917">
    <property type="entry name" value="TonB_rcpt_CS"/>
</dbReference>
<dbReference type="InterPro" id="IPR000531">
    <property type="entry name" value="Beta-barrel_TonB"/>
</dbReference>
<dbReference type="Pfam" id="PF00593">
    <property type="entry name" value="TonB_dep_Rec_b-barrel"/>
    <property type="match status" value="1"/>
</dbReference>
<evidence type="ECO:0000256" key="10">
    <source>
        <dbReference type="ARBA" id="ARBA00023237"/>
    </source>
</evidence>
<keyword evidence="6" id="KW-0408">Iron</keyword>
<sequence>MVGGLAYHEHVRDQAQAFNTGYFNSAGQWIVSLPGPNNLINLNGQTAVTNAVTPLYPYAGVDRASIAKTTSYGIFGQATWTPALLEDRLHLTGGLRWTDDKKQGTLLVTNNFAPVNSNGSFAPISFKSEWKRVDPMVNLAVDLSRDIQVYGKFSTGYKSGGANSRSLNYRAFDPESISVFEVGLKSEFFDHHARFNIAGYTGIYKNQQVDFSVPYFCYSAAGAVIACPGAAVTTRTTTNTYNTPEHGRISGIETELTLAPFAGLTLTGSYTYAYVRVGAAVDPFCEPLATGGCIVDPTPRAQQPVNTPKHSASGQIDYETSLADLTLRGHFDGAWDSGSYTSSTPNLPGIPNPRSVPGIVFNTRVSVGDIALGGVGAKLTIAFWVRNLFNEQHLVARTYTTGTGIYGYFNDPRTFGAQGTVRF</sequence>
<dbReference type="Gene3D" id="2.40.170.20">
    <property type="entry name" value="TonB-dependent receptor, beta-barrel domain"/>
    <property type="match status" value="1"/>
</dbReference>
<evidence type="ECO:0000256" key="5">
    <source>
        <dbReference type="ARBA" id="ARBA00022692"/>
    </source>
</evidence>
<feature type="domain" description="TonB-dependent receptor-like beta-barrel" evidence="11">
    <location>
        <begin position="45"/>
        <end position="388"/>
    </location>
</feature>
<gene>
    <name evidence="12" type="ORF">FHS31_000201</name>
</gene>
<evidence type="ECO:0000256" key="8">
    <source>
        <dbReference type="ARBA" id="ARBA00023077"/>
    </source>
</evidence>
<evidence type="ECO:0000256" key="3">
    <source>
        <dbReference type="ARBA" id="ARBA00022452"/>
    </source>
</evidence>
<protein>
    <submittedName>
        <fullName evidence="12">Iron complex outermembrane receptor protein</fullName>
    </submittedName>
</protein>
<keyword evidence="5" id="KW-0812">Transmembrane</keyword>
<comment type="caution">
    <text evidence="12">The sequence shown here is derived from an EMBL/GenBank/DDBJ whole genome shotgun (WGS) entry which is preliminary data.</text>
</comment>
<dbReference type="PANTHER" id="PTHR32552">
    <property type="entry name" value="FERRICHROME IRON RECEPTOR-RELATED"/>
    <property type="match status" value="1"/>
</dbReference>
<evidence type="ECO:0000256" key="9">
    <source>
        <dbReference type="ARBA" id="ARBA00023136"/>
    </source>
</evidence>
<keyword evidence="3" id="KW-1134">Transmembrane beta strand</keyword>
<dbReference type="InterPro" id="IPR036942">
    <property type="entry name" value="Beta-barrel_TonB_sf"/>
</dbReference>
<proteinExistence type="predicted"/>
<evidence type="ECO:0000256" key="4">
    <source>
        <dbReference type="ARBA" id="ARBA00022496"/>
    </source>
</evidence>
<dbReference type="EMBL" id="JAAOZC010000001">
    <property type="protein sequence ID" value="NIJ06619.1"/>
    <property type="molecule type" value="Genomic_DNA"/>
</dbReference>
<keyword evidence="2" id="KW-0813">Transport</keyword>
<evidence type="ECO:0000313" key="13">
    <source>
        <dbReference type="Proteomes" id="UP000727456"/>
    </source>
</evidence>
<dbReference type="InterPro" id="IPR039426">
    <property type="entry name" value="TonB-dep_rcpt-like"/>
</dbReference>
<evidence type="ECO:0000256" key="7">
    <source>
        <dbReference type="ARBA" id="ARBA00023065"/>
    </source>
</evidence>
<keyword evidence="10" id="KW-0998">Cell outer membrane</keyword>
<evidence type="ECO:0000313" key="12">
    <source>
        <dbReference type="EMBL" id="NIJ06619.1"/>
    </source>
</evidence>
<evidence type="ECO:0000256" key="2">
    <source>
        <dbReference type="ARBA" id="ARBA00022448"/>
    </source>
</evidence>
<keyword evidence="12" id="KW-0675">Receptor</keyword>
<organism evidence="12 13">
    <name type="scientific">Sphingomonas vulcanisoli</name>
    <dbReference type="NCBI Taxonomy" id="1658060"/>
    <lineage>
        <taxon>Bacteria</taxon>
        <taxon>Pseudomonadati</taxon>
        <taxon>Pseudomonadota</taxon>
        <taxon>Alphaproteobacteria</taxon>
        <taxon>Sphingomonadales</taxon>
        <taxon>Sphingomonadaceae</taxon>
        <taxon>Sphingomonas</taxon>
    </lineage>
</organism>
<evidence type="ECO:0000256" key="6">
    <source>
        <dbReference type="ARBA" id="ARBA00023004"/>
    </source>
</evidence>
<keyword evidence="7" id="KW-0406">Ion transport</keyword>